<evidence type="ECO:0000313" key="1">
    <source>
        <dbReference type="EMBL" id="EUC41663.1"/>
    </source>
</evidence>
<gene>
    <name evidence="1" type="ORF">COCMIDRAFT_105585</name>
</gene>
<dbReference type="GeneID" id="19118712"/>
<dbReference type="RefSeq" id="XP_007691830.1">
    <property type="nucleotide sequence ID" value="XM_007693640.1"/>
</dbReference>
<reference evidence="1 2" key="1">
    <citation type="journal article" date="2013" name="PLoS Genet.">
        <title>Comparative genome structure, secondary metabolite, and effector coding capacity across Cochliobolus pathogens.</title>
        <authorList>
            <person name="Condon B.J."/>
            <person name="Leng Y."/>
            <person name="Wu D."/>
            <person name="Bushley K.E."/>
            <person name="Ohm R.A."/>
            <person name="Otillar R."/>
            <person name="Martin J."/>
            <person name="Schackwitz W."/>
            <person name="Grimwood J."/>
            <person name="MohdZainudin N."/>
            <person name="Xue C."/>
            <person name="Wang R."/>
            <person name="Manning V.A."/>
            <person name="Dhillon B."/>
            <person name="Tu Z.J."/>
            <person name="Steffenson B.J."/>
            <person name="Salamov A."/>
            <person name="Sun H."/>
            <person name="Lowry S."/>
            <person name="LaButti K."/>
            <person name="Han J."/>
            <person name="Copeland A."/>
            <person name="Lindquist E."/>
            <person name="Barry K."/>
            <person name="Schmutz J."/>
            <person name="Baker S.E."/>
            <person name="Ciuffetti L.M."/>
            <person name="Grigoriev I.V."/>
            <person name="Zhong S."/>
            <person name="Turgeon B.G."/>
        </authorList>
    </citation>
    <scope>NUCLEOTIDE SEQUENCE [LARGE SCALE GENOMIC DNA]</scope>
    <source>
        <strain evidence="1 2">ATCC 44560</strain>
    </source>
</reference>
<feature type="non-terminal residue" evidence="1">
    <location>
        <position position="1"/>
    </location>
</feature>
<dbReference type="HOGENOM" id="CLU_2947959_0_0_1"/>
<name>W6YVW8_COCMI</name>
<proteinExistence type="predicted"/>
<dbReference type="AlphaFoldDB" id="W6YVW8"/>
<evidence type="ECO:0000313" key="2">
    <source>
        <dbReference type="Proteomes" id="UP000054032"/>
    </source>
</evidence>
<organism evidence="1 2">
    <name type="scientific">Bipolaris oryzae ATCC 44560</name>
    <dbReference type="NCBI Taxonomy" id="930090"/>
    <lineage>
        <taxon>Eukaryota</taxon>
        <taxon>Fungi</taxon>
        <taxon>Dikarya</taxon>
        <taxon>Ascomycota</taxon>
        <taxon>Pezizomycotina</taxon>
        <taxon>Dothideomycetes</taxon>
        <taxon>Pleosporomycetidae</taxon>
        <taxon>Pleosporales</taxon>
        <taxon>Pleosporineae</taxon>
        <taxon>Pleosporaceae</taxon>
        <taxon>Bipolaris</taxon>
    </lineage>
</organism>
<protein>
    <submittedName>
        <fullName evidence="1">Uncharacterized protein</fullName>
    </submittedName>
</protein>
<dbReference type="KEGG" id="bor:COCMIDRAFT_105585"/>
<dbReference type="Proteomes" id="UP000054032">
    <property type="component" value="Unassembled WGS sequence"/>
</dbReference>
<dbReference type="EMBL" id="KI964092">
    <property type="protein sequence ID" value="EUC41663.1"/>
    <property type="molecule type" value="Genomic_DNA"/>
</dbReference>
<sequence>WHFAQCPQHDVRRHFAAAATTGPTQPYEIFLTTTQPVTKHNQEVMFYRAIQLSKFFMCEI</sequence>
<keyword evidence="2" id="KW-1185">Reference proteome</keyword>
<accession>W6YVW8</accession>